<dbReference type="RefSeq" id="WP_058468919.1">
    <property type="nucleotide sequence ID" value="NZ_CAAAIV010000058.1"/>
</dbReference>
<dbReference type="EMBL" id="FTNL01000013">
    <property type="protein sequence ID" value="SIR47330.1"/>
    <property type="molecule type" value="Genomic_DNA"/>
</dbReference>
<keyword evidence="3" id="KW-1185">Reference proteome</keyword>
<evidence type="ECO:0000313" key="2">
    <source>
        <dbReference type="EMBL" id="STO24879.1"/>
    </source>
</evidence>
<reference evidence="2 4" key="2">
    <citation type="submission" date="2018-06" db="EMBL/GenBank/DDBJ databases">
        <authorList>
            <consortium name="Pathogen Informatics"/>
            <person name="Doyle S."/>
        </authorList>
    </citation>
    <scope>NUCLEOTIDE SEQUENCE [LARGE SCALE GENOMIC DNA]</scope>
    <source>
        <strain evidence="2 4">NCTC11401</strain>
    </source>
</reference>
<evidence type="ECO:0000313" key="3">
    <source>
        <dbReference type="Proteomes" id="UP000186808"/>
    </source>
</evidence>
<sequence>MKARQFFSHVKQPRRGDYSSVVLDYINTRQSSILSDFKAVYKTNLHSRNDTFPKFVAHLEKENKKNLIFRGMSNEEVAHFLKVKKFLCAPSKKKQNHYNIPEHVILNNTTKFGSFTPSLQVGGTYASMSTIVPSTGAIVTTNLPPYFVNPKEILGTHEELYKRFKKRFDLETEMHTEFQGLTDVLETAAKNIEITMIRNFGKNYVGLGIQDVKEIHLLTVPGQLLCNWTSIKTPLHEISFENPGYKLRVCSVKVGFAEHDAYLKEEFELVNQRNRDMGLIPPDGRVITMHEAKYLAKSGILEMLNGMYENDDETYVFSHVPSDIPVNDMDAIRDHMMKTIDSLPYMRKIGPKIEEITDEEPKNEGPELR</sequence>
<proteinExistence type="predicted"/>
<accession>A0A377GJ57</accession>
<dbReference type="Proteomes" id="UP000254374">
    <property type="component" value="Unassembled WGS sequence"/>
</dbReference>
<organism evidence="2 4">
    <name type="scientific">Fluoribacter gormanii</name>
    <dbReference type="NCBI Taxonomy" id="464"/>
    <lineage>
        <taxon>Bacteria</taxon>
        <taxon>Pseudomonadati</taxon>
        <taxon>Pseudomonadota</taxon>
        <taxon>Gammaproteobacteria</taxon>
        <taxon>Legionellales</taxon>
        <taxon>Legionellaceae</taxon>
        <taxon>Fluoribacter</taxon>
    </lineage>
</organism>
<dbReference type="EMBL" id="UGGV01000001">
    <property type="protein sequence ID" value="STO24879.1"/>
    <property type="molecule type" value="Genomic_DNA"/>
</dbReference>
<protein>
    <submittedName>
        <fullName evidence="2">Uncharacterized protein</fullName>
    </submittedName>
</protein>
<dbReference type="AlphaFoldDB" id="A0A377GJ57"/>
<name>A0A377GJ57_9GAMM</name>
<evidence type="ECO:0000313" key="4">
    <source>
        <dbReference type="Proteomes" id="UP000254374"/>
    </source>
</evidence>
<evidence type="ECO:0000313" key="1">
    <source>
        <dbReference type="EMBL" id="SIR47330.1"/>
    </source>
</evidence>
<reference evidence="1 3" key="1">
    <citation type="submission" date="2017-01" db="EMBL/GenBank/DDBJ databases">
        <authorList>
            <person name="Varghese N."/>
            <person name="Submissions S."/>
        </authorList>
    </citation>
    <scope>NUCLEOTIDE SEQUENCE [LARGE SCALE GENOMIC DNA]</scope>
    <source>
        <strain evidence="1 3">ATCC 33342</strain>
    </source>
</reference>
<gene>
    <name evidence="2" type="ORF">NCTC11401_01697</name>
    <name evidence="1" type="ORF">SAMN05421777_11313</name>
</gene>
<dbReference type="Proteomes" id="UP000186808">
    <property type="component" value="Unassembled WGS sequence"/>
</dbReference>
<dbReference type="OrthoDB" id="5651981at2"/>